<keyword evidence="2" id="KW-0812">Transmembrane</keyword>
<evidence type="ECO:0000256" key="2">
    <source>
        <dbReference type="SAM" id="Phobius"/>
    </source>
</evidence>
<comment type="caution">
    <text evidence="3">The sequence shown here is derived from an EMBL/GenBank/DDBJ whole genome shotgun (WGS) entry which is preliminary data.</text>
</comment>
<dbReference type="OrthoDB" id="3142841at2759"/>
<reference evidence="3 4" key="1">
    <citation type="journal article" date="2018" name="Evol. Lett.">
        <title>Horizontal gene cluster transfer increased hallucinogenic mushroom diversity.</title>
        <authorList>
            <person name="Reynolds H.T."/>
            <person name="Vijayakumar V."/>
            <person name="Gluck-Thaler E."/>
            <person name="Korotkin H.B."/>
            <person name="Matheny P.B."/>
            <person name="Slot J.C."/>
        </authorList>
    </citation>
    <scope>NUCLEOTIDE SEQUENCE [LARGE SCALE GENOMIC DNA]</scope>
    <source>
        <strain evidence="3 4">SRW20</strain>
    </source>
</reference>
<dbReference type="Proteomes" id="UP000284706">
    <property type="component" value="Unassembled WGS sequence"/>
</dbReference>
<dbReference type="PANTHER" id="PTHR33927:SF5">
    <property type="entry name" value="ENZYME, PUTATIVE (AFU_ORTHOLOGUE AFUA_8G01222)-RELATED"/>
    <property type="match status" value="1"/>
</dbReference>
<evidence type="ECO:0000256" key="1">
    <source>
        <dbReference type="SAM" id="MobiDB-lite"/>
    </source>
</evidence>
<name>A0A409YSN7_9AGAR</name>
<feature type="transmembrane region" description="Helical" evidence="2">
    <location>
        <begin position="175"/>
        <end position="194"/>
    </location>
</feature>
<keyword evidence="2" id="KW-0472">Membrane</keyword>
<dbReference type="InParanoid" id="A0A409YSN7"/>
<protein>
    <recommendedName>
        <fullName evidence="5">FAD-binding FR-type domain-containing protein</fullName>
    </recommendedName>
</protein>
<dbReference type="PANTHER" id="PTHR33927">
    <property type="entry name" value="TRANSMEMBRANE PROTEIN"/>
    <property type="match status" value="1"/>
</dbReference>
<accession>A0A409YSN7</accession>
<gene>
    <name evidence="3" type="ORF">CVT26_007503</name>
</gene>
<feature type="transmembrane region" description="Helical" evidence="2">
    <location>
        <begin position="138"/>
        <end position="163"/>
    </location>
</feature>
<feature type="transmembrane region" description="Helical" evidence="2">
    <location>
        <begin position="62"/>
        <end position="81"/>
    </location>
</feature>
<feature type="region of interest" description="Disordered" evidence="1">
    <location>
        <begin position="1"/>
        <end position="23"/>
    </location>
</feature>
<evidence type="ECO:0000313" key="4">
    <source>
        <dbReference type="Proteomes" id="UP000284706"/>
    </source>
</evidence>
<keyword evidence="4" id="KW-1185">Reference proteome</keyword>
<feature type="transmembrane region" description="Helical" evidence="2">
    <location>
        <begin position="214"/>
        <end position="231"/>
    </location>
</feature>
<keyword evidence="2" id="KW-1133">Transmembrane helix</keyword>
<dbReference type="AlphaFoldDB" id="A0A409YSN7"/>
<feature type="transmembrane region" description="Helical" evidence="2">
    <location>
        <begin position="251"/>
        <end position="269"/>
    </location>
</feature>
<sequence>MPSPSVMNRVKEDEERPAAARTNSLRKLSPKPIDFKPSDVILPRMIGTDLTRYLHFHFFTTYRKIFSVIFTANIIAFFFFISKANGVPRARDVMTAASANLMVAMLFRQELFVNLLYETATCVPHSFPLFIRQRLAKVYHYGGAHSGSATAAVVWFLFYTGLITRMYVLDQTTENLANIVMSFALVAMFIVILVTAHPRFRYFFHDYFEAGHRFAGWIAVATFWAHGGLRAKYMANQAGIPIASFLVKSPNFWFFCISTACSVISWLQLRRRDVYPEILSNHAIRLHFKYRTIKPFYGIKFSDRPLYEWHAFATIPEKDDNGHVIGFSIVVSNAGDWTKRTITDPPTKLWTRGFPLHGVLYTSRLFKRIVVVATGSGIGPCLSLFTAKSTACRILWSTPNPESTYGPEIVQSVLEADPDAVVWNTKTLGRPDLISLTYWLVQQSQAEAVFTISNRAATKEVVYAMNTRGIAAYGAIFDS</sequence>
<proteinExistence type="predicted"/>
<evidence type="ECO:0000313" key="3">
    <source>
        <dbReference type="EMBL" id="PPR06024.1"/>
    </source>
</evidence>
<evidence type="ECO:0008006" key="5">
    <source>
        <dbReference type="Google" id="ProtNLM"/>
    </source>
</evidence>
<organism evidence="3 4">
    <name type="scientific">Gymnopilus dilepis</name>
    <dbReference type="NCBI Taxonomy" id="231916"/>
    <lineage>
        <taxon>Eukaryota</taxon>
        <taxon>Fungi</taxon>
        <taxon>Dikarya</taxon>
        <taxon>Basidiomycota</taxon>
        <taxon>Agaricomycotina</taxon>
        <taxon>Agaricomycetes</taxon>
        <taxon>Agaricomycetidae</taxon>
        <taxon>Agaricales</taxon>
        <taxon>Agaricineae</taxon>
        <taxon>Hymenogastraceae</taxon>
        <taxon>Gymnopilus</taxon>
    </lineage>
</organism>
<dbReference type="EMBL" id="NHYE01000387">
    <property type="protein sequence ID" value="PPR06024.1"/>
    <property type="molecule type" value="Genomic_DNA"/>
</dbReference>
<feature type="compositionally biased region" description="Basic and acidic residues" evidence="1">
    <location>
        <begin position="9"/>
        <end position="18"/>
    </location>
</feature>
<dbReference type="InterPro" id="IPR052979">
    <property type="entry name" value="Adenylate-forming_domain"/>
</dbReference>